<protein>
    <submittedName>
        <fullName evidence="1">Putative ovule protein</fullName>
    </submittedName>
</protein>
<dbReference type="EMBL" id="GEDG01021396">
    <property type="protein sequence ID" value="JAP18341.1"/>
    <property type="molecule type" value="Transcribed_RNA"/>
</dbReference>
<name>A0A0V0HD73_SOLCH</name>
<reference evidence="1" key="1">
    <citation type="submission" date="2015-12" db="EMBL/GenBank/DDBJ databases">
        <title>Gene expression during late stages of embryo sac development: a critical building block for successful pollen-pistil interactions.</title>
        <authorList>
            <person name="Liu Y."/>
            <person name="Joly V."/>
            <person name="Sabar M."/>
            <person name="Matton D.P."/>
        </authorList>
    </citation>
    <scope>NUCLEOTIDE SEQUENCE</scope>
</reference>
<dbReference type="AlphaFoldDB" id="A0A0V0HD73"/>
<proteinExistence type="predicted"/>
<organism evidence="1">
    <name type="scientific">Solanum chacoense</name>
    <name type="common">Chaco potato</name>
    <dbReference type="NCBI Taxonomy" id="4108"/>
    <lineage>
        <taxon>Eukaryota</taxon>
        <taxon>Viridiplantae</taxon>
        <taxon>Streptophyta</taxon>
        <taxon>Embryophyta</taxon>
        <taxon>Tracheophyta</taxon>
        <taxon>Spermatophyta</taxon>
        <taxon>Magnoliopsida</taxon>
        <taxon>eudicotyledons</taxon>
        <taxon>Gunneridae</taxon>
        <taxon>Pentapetalae</taxon>
        <taxon>asterids</taxon>
        <taxon>lamiids</taxon>
        <taxon>Solanales</taxon>
        <taxon>Solanaceae</taxon>
        <taxon>Solanoideae</taxon>
        <taxon>Solaneae</taxon>
        <taxon>Solanum</taxon>
    </lineage>
</organism>
<sequence>MAVATCELVSIKQLLGELKFGKLIRWNLCVIIKRLFISHQIQCSMKGLSTLRLTVTLSEKRYSQEILLRNLRSQMISLQISSPSPSQVLILITFVTN</sequence>
<evidence type="ECO:0000313" key="1">
    <source>
        <dbReference type="EMBL" id="JAP18341.1"/>
    </source>
</evidence>
<accession>A0A0V0HD73</accession>